<keyword evidence="2" id="KW-1133">Transmembrane helix</keyword>
<name>A0AAD8LQH4_BABGI</name>
<feature type="transmembrane region" description="Helical" evidence="2">
    <location>
        <begin position="600"/>
        <end position="621"/>
    </location>
</feature>
<protein>
    <submittedName>
        <fullName evidence="3">Uncharacterized protein</fullName>
    </submittedName>
</protein>
<evidence type="ECO:0000313" key="3">
    <source>
        <dbReference type="EMBL" id="KAK1443436.1"/>
    </source>
</evidence>
<gene>
    <name evidence="3" type="ORF">BgAZ_203120</name>
</gene>
<accession>A0AAD8LQH4</accession>
<feature type="transmembrane region" description="Helical" evidence="2">
    <location>
        <begin position="439"/>
        <end position="472"/>
    </location>
</feature>
<comment type="caution">
    <text evidence="3">The sequence shown here is derived from an EMBL/GenBank/DDBJ whole genome shotgun (WGS) entry which is preliminary data.</text>
</comment>
<sequence length="677" mass="77159">MAGSPKEGQETPEVEIQLKEKVVKEQRLVEELQRVVEPPKKRGYAILDLHLNQFLSFIAEDYSFLPCAIYRPRIDVYLNNRLVYKSRVLAHNDDTFGNTVRLHIKVPNSVLTLKLYECVQLRLTEACVDELIRPILKDQPMDEALISWCDIELGLLVPHKTYDVVCAFRVNTMFREYNPGGLLYYPTIKGKPFIDSKRVCCACRVCVMLASHTPLVHKSMLNKYFDFRCVVNDIEVPKKPPVESSENDSDDPKRMDSKSSEGTDEDGSKAGEGNKVGSPVESPQKVVVPAEHMKYGDESTLEEADPDDKVETFEMNVKKIFFTKEGCTCCRLADIPNHLRGVNYSPCLCCHDYQVCCEHSVENYYYASVTMKLASKTTIDFKTELMALVNNPIPINPAPDANSDSLCSIANRIHELYDSINMLNQHIGFSGLSGVHQKYLYVCAMLLLICFVFEGQIITVSCLLLGILSLYLKATSNIQFHRDWGDVIQVSKRSTASGKGLEKLVQDMIEEDEASKIVEPVSRYKRNMPYIPKHEFVDKVKVYSKVNTSLNRHENIALKTVTSFLSSSVPRKLRKAIVSTLNFCDGIVWYLNAILAILRWYGVVICLFFFGLGVVSIRYAFWIKCFVKSVIIITATSSLMGNHPMVRLFYFQFKNLIDFIAMRIRRKEWFLNVEAFP</sequence>
<evidence type="ECO:0000256" key="2">
    <source>
        <dbReference type="SAM" id="Phobius"/>
    </source>
</evidence>
<dbReference type="AlphaFoldDB" id="A0AAD8LQH4"/>
<organism evidence="3 4">
    <name type="scientific">Babesia gibsoni</name>
    <dbReference type="NCBI Taxonomy" id="33632"/>
    <lineage>
        <taxon>Eukaryota</taxon>
        <taxon>Sar</taxon>
        <taxon>Alveolata</taxon>
        <taxon>Apicomplexa</taxon>
        <taxon>Aconoidasida</taxon>
        <taxon>Piroplasmida</taxon>
        <taxon>Babesiidae</taxon>
        <taxon>Babesia</taxon>
    </lineage>
</organism>
<feature type="transmembrane region" description="Helical" evidence="2">
    <location>
        <begin position="576"/>
        <end position="594"/>
    </location>
</feature>
<proteinExistence type="predicted"/>
<dbReference type="EMBL" id="JAVEPI010000002">
    <property type="protein sequence ID" value="KAK1443436.1"/>
    <property type="molecule type" value="Genomic_DNA"/>
</dbReference>
<reference evidence="3" key="1">
    <citation type="submission" date="2023-08" db="EMBL/GenBank/DDBJ databases">
        <title>Draft sequence of the Babesia gibsoni genome.</title>
        <authorList>
            <person name="Yamagishi J.Y."/>
            <person name="Xuan X.X."/>
        </authorList>
    </citation>
    <scope>NUCLEOTIDE SEQUENCE</scope>
    <source>
        <strain evidence="3">Azabu</strain>
    </source>
</reference>
<keyword evidence="2" id="KW-0472">Membrane</keyword>
<evidence type="ECO:0000313" key="4">
    <source>
        <dbReference type="Proteomes" id="UP001230268"/>
    </source>
</evidence>
<dbReference type="Proteomes" id="UP001230268">
    <property type="component" value="Unassembled WGS sequence"/>
</dbReference>
<keyword evidence="2" id="KW-0812">Transmembrane</keyword>
<feature type="compositionally biased region" description="Basic and acidic residues" evidence="1">
    <location>
        <begin position="250"/>
        <end position="269"/>
    </location>
</feature>
<evidence type="ECO:0000256" key="1">
    <source>
        <dbReference type="SAM" id="MobiDB-lite"/>
    </source>
</evidence>
<keyword evidence="4" id="KW-1185">Reference proteome</keyword>
<feature type="region of interest" description="Disordered" evidence="1">
    <location>
        <begin position="238"/>
        <end position="305"/>
    </location>
</feature>